<gene>
    <name evidence="3" type="ORF">Ga0061064_2274</name>
</gene>
<dbReference type="AlphaFoldDB" id="A0A0K6HCM7"/>
<dbReference type="EMBL" id="CYHB01000011">
    <property type="protein sequence ID" value="CUA88617.1"/>
    <property type="molecule type" value="Genomic_DNA"/>
</dbReference>
<dbReference type="Pfam" id="PF07995">
    <property type="entry name" value="GSDH"/>
    <property type="match status" value="1"/>
</dbReference>
<name>A0A0K6HCM7_9GAMM</name>
<proteinExistence type="predicted"/>
<dbReference type="Gene3D" id="2.120.10.30">
    <property type="entry name" value="TolB, C-terminal domain"/>
    <property type="match status" value="1"/>
</dbReference>
<dbReference type="PANTHER" id="PTHR19328">
    <property type="entry name" value="HEDGEHOG-INTERACTING PROTEIN"/>
    <property type="match status" value="1"/>
</dbReference>
<dbReference type="InterPro" id="IPR012938">
    <property type="entry name" value="Glc/Sorbosone_DH"/>
</dbReference>
<dbReference type="RefSeq" id="WP_055439903.1">
    <property type="nucleotide sequence ID" value="NZ_CYHB01000011.1"/>
</dbReference>
<dbReference type="PANTHER" id="PTHR19328:SF75">
    <property type="entry name" value="ALDOSE SUGAR DEHYDROGENASE YLII"/>
    <property type="match status" value="1"/>
</dbReference>
<sequence>MIRLCVKLTVIALALFASAVQSSAVVTKTTVIADKLAFPWSMAALPEGGFVVTLRGGQLIYVAPNGAKQPIELSLPDLYATAQAGLFEVLLAPDFSSTRELVLSYACGNEAANNTCVVKGTLSAQAPYSVFNAQNIFTALPKKAGAAHFGARMTWLADGTLLVALGDGFVHREQAQLLDNHLGKIVRIHRDGSTPNDNPYKHSQASQIFSYGHRNVQGLIYDEQRDAIWQHEHGPKGGDELNKIVAGGNYGWPIATYGIDYIGAKVSPFNQLPGVKAPLYTWTPSLAPAGLALYKGDLLVSHLVGRRLQRFHYSNDSWTLTDEYLSELGQRIRAVYTSPDNQVYVLTDSAEGQLIRVELP</sequence>
<evidence type="ECO:0000256" key="1">
    <source>
        <dbReference type="SAM" id="SignalP"/>
    </source>
</evidence>
<organism evidence="3 4">
    <name type="scientific">Pseudidiomarina woesei</name>
    <dbReference type="NCBI Taxonomy" id="1381080"/>
    <lineage>
        <taxon>Bacteria</taxon>
        <taxon>Pseudomonadati</taxon>
        <taxon>Pseudomonadota</taxon>
        <taxon>Gammaproteobacteria</taxon>
        <taxon>Alteromonadales</taxon>
        <taxon>Idiomarinaceae</taxon>
        <taxon>Pseudidiomarina</taxon>
    </lineage>
</organism>
<feature type="chain" id="PRO_5005504412" evidence="1">
    <location>
        <begin position="20"/>
        <end position="360"/>
    </location>
</feature>
<dbReference type="InterPro" id="IPR011041">
    <property type="entry name" value="Quinoprot_gluc/sorb_DH_b-prop"/>
</dbReference>
<feature type="domain" description="Glucose/Sorbosone dehydrogenase" evidence="2">
    <location>
        <begin position="37"/>
        <end position="356"/>
    </location>
</feature>
<feature type="signal peptide" evidence="1">
    <location>
        <begin position="1"/>
        <end position="19"/>
    </location>
</feature>
<dbReference type="OrthoDB" id="9770043at2"/>
<evidence type="ECO:0000259" key="2">
    <source>
        <dbReference type="Pfam" id="PF07995"/>
    </source>
</evidence>
<reference evidence="4" key="1">
    <citation type="submission" date="2015-08" db="EMBL/GenBank/DDBJ databases">
        <authorList>
            <person name="Varghese N."/>
        </authorList>
    </citation>
    <scope>NUCLEOTIDE SEQUENCE [LARGE SCALE GENOMIC DNA]</scope>
    <source>
        <strain evidence="4">DSM 27808</strain>
    </source>
</reference>
<keyword evidence="1" id="KW-0732">Signal</keyword>
<evidence type="ECO:0000313" key="4">
    <source>
        <dbReference type="Proteomes" id="UP000182598"/>
    </source>
</evidence>
<protein>
    <submittedName>
        <fullName evidence="3">Glucose/arabinose dehydrogenase, beta-propeller fold</fullName>
    </submittedName>
</protein>
<dbReference type="InterPro" id="IPR011042">
    <property type="entry name" value="6-blade_b-propeller_TolB-like"/>
</dbReference>
<keyword evidence="4" id="KW-1185">Reference proteome</keyword>
<evidence type="ECO:0000313" key="3">
    <source>
        <dbReference type="EMBL" id="CUA88617.1"/>
    </source>
</evidence>
<dbReference type="Proteomes" id="UP000182598">
    <property type="component" value="Unassembled WGS sequence"/>
</dbReference>
<accession>A0A0K6HCM7</accession>
<dbReference type="SUPFAM" id="SSF50952">
    <property type="entry name" value="Soluble quinoprotein glucose dehydrogenase"/>
    <property type="match status" value="1"/>
</dbReference>